<protein>
    <submittedName>
        <fullName evidence="1">Uncharacterized protein</fullName>
    </submittedName>
</protein>
<organism evidence="1 2">
    <name type="scientific">Ceraceosorus bombacis</name>
    <dbReference type="NCBI Taxonomy" id="401625"/>
    <lineage>
        <taxon>Eukaryota</taxon>
        <taxon>Fungi</taxon>
        <taxon>Dikarya</taxon>
        <taxon>Basidiomycota</taxon>
        <taxon>Ustilaginomycotina</taxon>
        <taxon>Exobasidiomycetes</taxon>
        <taxon>Ceraceosorales</taxon>
        <taxon>Ceraceosoraceae</taxon>
        <taxon>Ceraceosorus</taxon>
    </lineage>
</organism>
<dbReference type="Proteomes" id="UP000054845">
    <property type="component" value="Unassembled WGS sequence"/>
</dbReference>
<accession>A0A0N7LBB4</accession>
<name>A0A0N7LBB4_9BASI</name>
<evidence type="ECO:0000313" key="2">
    <source>
        <dbReference type="Proteomes" id="UP000054845"/>
    </source>
</evidence>
<proteinExistence type="predicted"/>
<dbReference type="AlphaFoldDB" id="A0A0N7LBB4"/>
<sequence>MPLRLAHPAWKAYRAGALPRVVFIEHLLALFKSLYEVHMRLVLKERGKLSKGACEFVLDSLWDVLQSFETGYTLSKIPCKRFQAQSQLQHPRR</sequence>
<dbReference type="STRING" id="401625.A0A0N7LBB4"/>
<evidence type="ECO:0000313" key="1">
    <source>
        <dbReference type="EMBL" id="CEH18914.1"/>
    </source>
</evidence>
<dbReference type="EMBL" id="CCYA01000276">
    <property type="protein sequence ID" value="CEH18914.1"/>
    <property type="molecule type" value="Genomic_DNA"/>
</dbReference>
<reference evidence="1 2" key="1">
    <citation type="submission" date="2014-09" db="EMBL/GenBank/DDBJ databases">
        <authorList>
            <person name="Magalhaes I.L.F."/>
            <person name="Oliveira U."/>
            <person name="Santos F.R."/>
            <person name="Vidigal T.H.D.A."/>
            <person name="Brescovit A.D."/>
            <person name="Santos A.J."/>
        </authorList>
    </citation>
    <scope>NUCLEOTIDE SEQUENCE [LARGE SCALE GENOMIC DNA]</scope>
</reference>
<dbReference type="OrthoDB" id="2561385at2759"/>
<keyword evidence="2" id="KW-1185">Reference proteome</keyword>